<evidence type="ECO:0000256" key="2">
    <source>
        <dbReference type="ARBA" id="ARBA00022679"/>
    </source>
</evidence>
<dbReference type="GO" id="GO:0008168">
    <property type="term" value="F:methyltransferase activity"/>
    <property type="evidence" value="ECO:0007669"/>
    <property type="project" value="UniProtKB-KW"/>
</dbReference>
<accession>A0A382LHZ2</accession>
<protein>
    <recommendedName>
        <fullName evidence="3">Histidine-specific methyltransferase SAM-dependent domain-containing protein</fullName>
    </recommendedName>
</protein>
<dbReference type="NCBIfam" id="TIGR03438">
    <property type="entry name" value="egtD_ergothio"/>
    <property type="match status" value="1"/>
</dbReference>
<proteinExistence type="predicted"/>
<dbReference type="Gene3D" id="3.40.50.150">
    <property type="entry name" value="Vaccinia Virus protein VP39"/>
    <property type="match status" value="1"/>
</dbReference>
<evidence type="ECO:0000313" key="4">
    <source>
        <dbReference type="EMBL" id="SVC36206.1"/>
    </source>
</evidence>
<sequence>MSLKSIQKEREYTRFVVDERLCYYEPSKNKSEKTFVEELSSSLNQKQKSIHPKFFYDKKGSQLFEEICKLPEYYLTRTEISILTQLHDKLPVYMNGEFRLVELGSGSSHKTRILISILEKLHKQIEYFPIDISKILKESTTALLDDYENLHMTGIIDNYESGLEFIKNYDNKKNLIVFLGSSLGNFDYKPGLRFLDKINSSMKDDDLFLIGLDLVKDKNILEHAYNDSHGITAQFNLNVLSRINSELGSNFNVDKFAHHAVYNEAENRVEIYLRSLENQIVNITKAGMVLKMKQDEFIHTENSYKYTIPKIKEMFSTTGFRI</sequence>
<keyword evidence="2" id="KW-0808">Transferase</keyword>
<dbReference type="Pfam" id="PF10017">
    <property type="entry name" value="Methyltransf_33"/>
    <property type="match status" value="1"/>
</dbReference>
<name>A0A382LHZ2_9ZZZZ</name>
<dbReference type="InterPro" id="IPR017804">
    <property type="entry name" value="MeTrfase_EgtD-like"/>
</dbReference>
<gene>
    <name evidence="4" type="ORF">METZ01_LOCUS289060</name>
</gene>
<dbReference type="PANTHER" id="PTHR43397">
    <property type="entry name" value="ERGOTHIONEINE BIOSYNTHESIS PROTEIN 1"/>
    <property type="match status" value="1"/>
</dbReference>
<dbReference type="PANTHER" id="PTHR43397:SF1">
    <property type="entry name" value="ERGOTHIONEINE BIOSYNTHESIS PROTEIN 1"/>
    <property type="match status" value="1"/>
</dbReference>
<dbReference type="InterPro" id="IPR019257">
    <property type="entry name" value="MeTrfase_dom"/>
</dbReference>
<dbReference type="EMBL" id="UINC01087116">
    <property type="protein sequence ID" value="SVC36206.1"/>
    <property type="molecule type" value="Genomic_DNA"/>
</dbReference>
<organism evidence="4">
    <name type="scientific">marine metagenome</name>
    <dbReference type="NCBI Taxonomy" id="408172"/>
    <lineage>
        <taxon>unclassified sequences</taxon>
        <taxon>metagenomes</taxon>
        <taxon>ecological metagenomes</taxon>
    </lineage>
</organism>
<dbReference type="AlphaFoldDB" id="A0A382LHZ2"/>
<keyword evidence="1" id="KW-0489">Methyltransferase</keyword>
<feature type="non-terminal residue" evidence="4">
    <location>
        <position position="322"/>
    </location>
</feature>
<dbReference type="InterPro" id="IPR035094">
    <property type="entry name" value="EgtD"/>
</dbReference>
<dbReference type="InterPro" id="IPR029063">
    <property type="entry name" value="SAM-dependent_MTases_sf"/>
</dbReference>
<dbReference type="PIRSF" id="PIRSF018005">
    <property type="entry name" value="UCP018005"/>
    <property type="match status" value="1"/>
</dbReference>
<dbReference type="GO" id="GO:0032259">
    <property type="term" value="P:methylation"/>
    <property type="evidence" value="ECO:0007669"/>
    <property type="project" value="UniProtKB-KW"/>
</dbReference>
<reference evidence="4" key="1">
    <citation type="submission" date="2018-05" db="EMBL/GenBank/DDBJ databases">
        <authorList>
            <person name="Lanie J.A."/>
            <person name="Ng W.-L."/>
            <person name="Kazmierczak K.M."/>
            <person name="Andrzejewski T.M."/>
            <person name="Davidsen T.M."/>
            <person name="Wayne K.J."/>
            <person name="Tettelin H."/>
            <person name="Glass J.I."/>
            <person name="Rusch D."/>
            <person name="Podicherti R."/>
            <person name="Tsui H.-C.T."/>
            <person name="Winkler M.E."/>
        </authorList>
    </citation>
    <scope>NUCLEOTIDE SEQUENCE</scope>
</reference>
<dbReference type="InterPro" id="IPR051128">
    <property type="entry name" value="EgtD_Methyltrsf_superfamily"/>
</dbReference>
<feature type="domain" description="Histidine-specific methyltransferase SAM-dependent" evidence="3">
    <location>
        <begin position="37"/>
        <end position="321"/>
    </location>
</feature>
<evidence type="ECO:0000259" key="3">
    <source>
        <dbReference type="Pfam" id="PF10017"/>
    </source>
</evidence>
<evidence type="ECO:0000256" key="1">
    <source>
        <dbReference type="ARBA" id="ARBA00022603"/>
    </source>
</evidence>